<dbReference type="PROSITE" id="PS50995">
    <property type="entry name" value="HTH_MARR_2"/>
    <property type="match status" value="1"/>
</dbReference>
<proteinExistence type="predicted"/>
<dbReference type="HOGENOM" id="CLU_083287_8_0_5"/>
<evidence type="ECO:0000259" key="1">
    <source>
        <dbReference type="PROSITE" id="PS50995"/>
    </source>
</evidence>
<dbReference type="eggNOG" id="COG1846">
    <property type="taxonomic scope" value="Bacteria"/>
</dbReference>
<dbReference type="EMBL" id="CANI01000039">
    <property type="protein sequence ID" value="CCM78620.1"/>
    <property type="molecule type" value="Genomic_DNA"/>
</dbReference>
<dbReference type="InterPro" id="IPR036390">
    <property type="entry name" value="WH_DNA-bd_sf"/>
</dbReference>
<dbReference type="InterPro" id="IPR036388">
    <property type="entry name" value="WH-like_DNA-bd_sf"/>
</dbReference>
<dbReference type="PANTHER" id="PTHR33164:SF43">
    <property type="entry name" value="HTH-TYPE TRANSCRIPTIONAL REPRESSOR YETL"/>
    <property type="match status" value="1"/>
</dbReference>
<evidence type="ECO:0000313" key="3">
    <source>
        <dbReference type="Proteomes" id="UP000009319"/>
    </source>
</evidence>
<dbReference type="GO" id="GO:0003700">
    <property type="term" value="F:DNA-binding transcription factor activity"/>
    <property type="evidence" value="ECO:0007669"/>
    <property type="project" value="InterPro"/>
</dbReference>
<feature type="domain" description="HTH marR-type" evidence="1">
    <location>
        <begin position="8"/>
        <end position="141"/>
    </location>
</feature>
<dbReference type="AlphaFoldDB" id="K0Q2C8"/>
<dbReference type="STRING" id="1211777.BN77_p11307"/>
<dbReference type="PANTHER" id="PTHR33164">
    <property type="entry name" value="TRANSCRIPTIONAL REGULATOR, MARR FAMILY"/>
    <property type="match status" value="1"/>
</dbReference>
<sequence length="152" mass="17622">MADGFELDGFIPYRLNRASELISLSFARQYKEEFDLTRPEWRTLAALGSVGVMTAKDIGAHSHMHKTKVSRAVYALEQRHWLKRLPSETDRRFEQIELTALGRQYYQRITVLAQRYQETVRQMLGEEALHQLDLALQAIEASAGLRRKSSER</sequence>
<dbReference type="Proteomes" id="UP000009319">
    <property type="component" value="Unassembled WGS sequence"/>
</dbReference>
<protein>
    <submittedName>
        <fullName evidence="2">Putative transcriptional regulator, MarR family</fullName>
    </submittedName>
</protein>
<gene>
    <name evidence="2" type="ORF">BN77_p11307</name>
</gene>
<reference evidence="2 3" key="1">
    <citation type="journal article" date="2013" name="Genome Announc.">
        <title>Draft Genome Sequence of Rhizobium mesoamericanum STM3625, a Nitrogen-Fixing Symbiont of Mimosa pudica Isolated in French Guiana (South America).</title>
        <authorList>
            <person name="Moulin L."/>
            <person name="Mornico D."/>
            <person name="Melkonian R."/>
            <person name="Klonowska A."/>
        </authorList>
    </citation>
    <scope>NUCLEOTIDE SEQUENCE [LARGE SCALE GENOMIC DNA]</scope>
    <source>
        <strain evidence="2 3">STM3625</strain>
    </source>
</reference>
<comment type="caution">
    <text evidence="2">The sequence shown here is derived from an EMBL/GenBank/DDBJ whole genome shotgun (WGS) entry which is preliminary data.</text>
</comment>
<dbReference type="InterPro" id="IPR000835">
    <property type="entry name" value="HTH_MarR-typ"/>
</dbReference>
<dbReference type="SMART" id="SM00347">
    <property type="entry name" value="HTH_MARR"/>
    <property type="match status" value="1"/>
</dbReference>
<dbReference type="SUPFAM" id="SSF46785">
    <property type="entry name" value="Winged helix' DNA-binding domain"/>
    <property type="match status" value="1"/>
</dbReference>
<name>K0Q2C8_9HYPH</name>
<organism evidence="2 3">
    <name type="scientific">Rhizobium mesoamericanum STM3625</name>
    <dbReference type="NCBI Taxonomy" id="1211777"/>
    <lineage>
        <taxon>Bacteria</taxon>
        <taxon>Pseudomonadati</taxon>
        <taxon>Pseudomonadota</taxon>
        <taxon>Alphaproteobacteria</taxon>
        <taxon>Hyphomicrobiales</taxon>
        <taxon>Rhizobiaceae</taxon>
        <taxon>Rhizobium/Agrobacterium group</taxon>
        <taxon>Rhizobium</taxon>
    </lineage>
</organism>
<dbReference type="InterPro" id="IPR039422">
    <property type="entry name" value="MarR/SlyA-like"/>
</dbReference>
<keyword evidence="3" id="KW-1185">Reference proteome</keyword>
<dbReference type="Pfam" id="PF12802">
    <property type="entry name" value="MarR_2"/>
    <property type="match status" value="1"/>
</dbReference>
<dbReference type="RefSeq" id="WP_007537774.1">
    <property type="nucleotide sequence ID" value="NZ_HF536773.1"/>
</dbReference>
<accession>K0Q2C8</accession>
<evidence type="ECO:0000313" key="2">
    <source>
        <dbReference type="EMBL" id="CCM78620.1"/>
    </source>
</evidence>
<dbReference type="GO" id="GO:0006950">
    <property type="term" value="P:response to stress"/>
    <property type="evidence" value="ECO:0007669"/>
    <property type="project" value="TreeGrafter"/>
</dbReference>
<dbReference type="Gene3D" id="1.10.10.10">
    <property type="entry name" value="Winged helix-like DNA-binding domain superfamily/Winged helix DNA-binding domain"/>
    <property type="match status" value="1"/>
</dbReference>